<feature type="region of interest" description="Disordered" evidence="1">
    <location>
        <begin position="735"/>
        <end position="761"/>
    </location>
</feature>
<dbReference type="InterPro" id="IPR029044">
    <property type="entry name" value="Nucleotide-diphossugar_trans"/>
</dbReference>
<organism evidence="3 4">
    <name type="scientific">Pyxidicoccus fallax</name>
    <dbReference type="NCBI Taxonomy" id="394095"/>
    <lineage>
        <taxon>Bacteria</taxon>
        <taxon>Pseudomonadati</taxon>
        <taxon>Myxococcota</taxon>
        <taxon>Myxococcia</taxon>
        <taxon>Myxococcales</taxon>
        <taxon>Cystobacterineae</taxon>
        <taxon>Myxococcaceae</taxon>
        <taxon>Pyxidicoccus</taxon>
    </lineage>
</organism>
<dbReference type="CDD" id="cd04184">
    <property type="entry name" value="GT2_RfbC_Mx_like"/>
    <property type="match status" value="1"/>
</dbReference>
<dbReference type="Pfam" id="PF00535">
    <property type="entry name" value="Glycos_transf_2"/>
    <property type="match status" value="1"/>
</dbReference>
<dbReference type="InterPro" id="IPR050834">
    <property type="entry name" value="Glycosyltransf_2"/>
</dbReference>
<keyword evidence="3" id="KW-0808">Transferase</keyword>
<feature type="compositionally biased region" description="Low complexity" evidence="1">
    <location>
        <begin position="12"/>
        <end position="21"/>
    </location>
</feature>
<feature type="domain" description="Glycosyltransferase 2-like" evidence="2">
    <location>
        <begin position="248"/>
        <end position="362"/>
    </location>
</feature>
<dbReference type="AlphaFoldDB" id="A0A848LRY6"/>
<evidence type="ECO:0000313" key="4">
    <source>
        <dbReference type="Proteomes" id="UP000518300"/>
    </source>
</evidence>
<accession>A0A848LRY6</accession>
<keyword evidence="4" id="KW-1185">Reference proteome</keyword>
<comment type="caution">
    <text evidence="3">The sequence shown here is derived from an EMBL/GenBank/DDBJ whole genome shotgun (WGS) entry which is preliminary data.</text>
</comment>
<dbReference type="Gene3D" id="3.90.550.10">
    <property type="entry name" value="Spore Coat Polysaccharide Biosynthesis Protein SpsA, Chain A"/>
    <property type="match status" value="2"/>
</dbReference>
<gene>
    <name evidence="3" type="ORF">HG543_36850</name>
</gene>
<dbReference type="RefSeq" id="WP_169349610.1">
    <property type="nucleotide sequence ID" value="NZ_JABBJJ010000241.1"/>
</dbReference>
<proteinExistence type="predicted"/>
<dbReference type="SUPFAM" id="SSF53448">
    <property type="entry name" value="Nucleotide-diphospho-sugar transferases"/>
    <property type="match status" value="2"/>
</dbReference>
<dbReference type="EMBL" id="JABBJJ010000241">
    <property type="protein sequence ID" value="NMO20390.1"/>
    <property type="molecule type" value="Genomic_DNA"/>
</dbReference>
<evidence type="ECO:0000256" key="1">
    <source>
        <dbReference type="SAM" id="MobiDB-lite"/>
    </source>
</evidence>
<dbReference type="PANTHER" id="PTHR43685">
    <property type="entry name" value="GLYCOSYLTRANSFERASE"/>
    <property type="match status" value="1"/>
</dbReference>
<sequence>MNPSFPAGGQRASSPASPDDPVPLDAFVDVLGFDVPPSQHARWGGAITRLKQVAVVGLGPVQQALLARQARFNALLAELLREPRPSVPARVRSELAPLTEPAAPESGPASGVGQAMLGQARRWLRETWGEAQHAWNLEVVGLLSGPSWPPRTEGARARLDALEARCDVLARARPPRVLLPLLREVLRRQVAFNHACVRKLRHMLGAARPVMCLPRPEAYARQAYAQEARDVPEAVAALTRLEHRPLFSLVTPAWETPAPVLRACIESVLAQVYPHWELCIVDDGSRSPEVEAVVRRFAAEDSRIRFARLPSNQGIARATNAALELATGDFIGFLDHDDLLAPHALAEVALRLAAAPDTDVLYSDEDKVDEAGARFAPYLKPELSPELLRAVNYVCHFLVVRASLMRDVGGIRPGFEGAQDHDLVLRLLERTRRFAHIPKVLYHWRTLPGSTATDASTKPAASEAGRRAVVEHLARLGEAGEVESQAPGLYRIRHPLPRRASVSVLLTGPGAEDSATLAALLDTAGDVDLEVLLPRSGDAALDAKEGGRARHVRVSEGLSPGAVANHLLREARGEVVLRLEAGMVPTEQGWLTELASQALRPDVGVVGARIVTPAGTLVHAGLTLTPDGGVARLFSGLPDPSLTAFGGSHWPRELLAVSGACAMSRREVLERLGGWDEGLLSAEACAVDLCLRAVGMGLRVVYTPQARLVSTVETPDGAWDAADLARLRARAGPWPGTGRGDPFGNPHVVSGGAGGMASREG</sequence>
<dbReference type="GO" id="GO:0044010">
    <property type="term" value="P:single-species biofilm formation"/>
    <property type="evidence" value="ECO:0007669"/>
    <property type="project" value="TreeGrafter"/>
</dbReference>
<dbReference type="InterPro" id="IPR001173">
    <property type="entry name" value="Glyco_trans_2-like"/>
</dbReference>
<protein>
    <submittedName>
        <fullName evidence="3">Glycosyltransferase</fullName>
    </submittedName>
</protein>
<dbReference type="PANTHER" id="PTHR43685:SF2">
    <property type="entry name" value="GLYCOSYLTRANSFERASE 2-LIKE DOMAIN-CONTAINING PROTEIN"/>
    <property type="match status" value="1"/>
</dbReference>
<dbReference type="Proteomes" id="UP000518300">
    <property type="component" value="Unassembled WGS sequence"/>
</dbReference>
<name>A0A848LRY6_9BACT</name>
<evidence type="ECO:0000259" key="2">
    <source>
        <dbReference type="Pfam" id="PF00535"/>
    </source>
</evidence>
<feature type="region of interest" description="Disordered" evidence="1">
    <location>
        <begin position="1"/>
        <end position="21"/>
    </location>
</feature>
<reference evidence="3 4" key="1">
    <citation type="submission" date="2020-04" db="EMBL/GenBank/DDBJ databases">
        <title>Draft genome of Pyxidicoccus fallax type strain.</title>
        <authorList>
            <person name="Whitworth D.E."/>
        </authorList>
    </citation>
    <scope>NUCLEOTIDE SEQUENCE [LARGE SCALE GENOMIC DNA]</scope>
    <source>
        <strain evidence="3 4">DSM 14698</strain>
    </source>
</reference>
<dbReference type="GO" id="GO:0016740">
    <property type="term" value="F:transferase activity"/>
    <property type="evidence" value="ECO:0007669"/>
    <property type="project" value="UniProtKB-KW"/>
</dbReference>
<evidence type="ECO:0000313" key="3">
    <source>
        <dbReference type="EMBL" id="NMO20390.1"/>
    </source>
</evidence>